<reference evidence="3" key="1">
    <citation type="journal article" date="2020" name="Stud. Mycol.">
        <title>101 Dothideomycetes genomes: a test case for predicting lifestyles and emergence of pathogens.</title>
        <authorList>
            <person name="Haridas S."/>
            <person name="Albert R."/>
            <person name="Binder M."/>
            <person name="Bloem J."/>
            <person name="Labutti K."/>
            <person name="Salamov A."/>
            <person name="Andreopoulos B."/>
            <person name="Baker S."/>
            <person name="Barry K."/>
            <person name="Bills G."/>
            <person name="Bluhm B."/>
            <person name="Cannon C."/>
            <person name="Castanera R."/>
            <person name="Culley D."/>
            <person name="Daum C."/>
            <person name="Ezra D."/>
            <person name="Gonzalez J."/>
            <person name="Henrissat B."/>
            <person name="Kuo A."/>
            <person name="Liang C."/>
            <person name="Lipzen A."/>
            <person name="Lutzoni F."/>
            <person name="Magnuson J."/>
            <person name="Mondo S."/>
            <person name="Nolan M."/>
            <person name="Ohm R."/>
            <person name="Pangilinan J."/>
            <person name="Park H.-J."/>
            <person name="Ramirez L."/>
            <person name="Alfaro M."/>
            <person name="Sun H."/>
            <person name="Tritt A."/>
            <person name="Yoshinaga Y."/>
            <person name="Zwiers L.-H."/>
            <person name="Turgeon B."/>
            <person name="Goodwin S."/>
            <person name="Spatafora J."/>
            <person name="Crous P."/>
            <person name="Grigoriev I."/>
        </authorList>
    </citation>
    <scope>NUCLEOTIDE SEQUENCE</scope>
    <source>
        <strain evidence="3">CBS 122681</strain>
    </source>
</reference>
<feature type="domain" description="NADH:flavin oxidoreductase/NADH oxidase N-terminal" evidence="2">
    <location>
        <begin position="40"/>
        <end position="394"/>
    </location>
</feature>
<dbReference type="InterPro" id="IPR001155">
    <property type="entry name" value="OxRdtase_FMN_N"/>
</dbReference>
<sequence>MSQQPINPGVPNLPYFTPLHADDPGTPYAFKTSSSKTPTLFTPIKIRDFTLRNRIIVAPMCQYSTAPTGPQVGALTDYHIATLGHYALKGAGLVFVEATGVQPNGRISPNCPGLWSDDQIPALKRVADFLKSQGSIAGIQLAHAGRKSSTMASWVASRAPGGRKVSMRAPEEEGGWPQDVVGPMGGGEWSWDGKKNSDGEGGYWEPRTLSQGEIGEFVKDWGRAAKRAVDAGVQVIEIHAAHGYGIHQSLSPVTNQRTDRYGGSFENRTRILVEIIQEIRTTIPEGTPLFLRISSTEWLEETDIGKEFGSWDVESSIRLAKLLPGLGVDLLDVSSGGNHPQQRINMFDSKDYQVRIASRIRAELKKENLPLLIGAVGLITEAEQARDIVEEGGAVAELNGTQAASEIEQEAKAAVKMTDARDGEDPQADVILVARQFMREPEWVLRIAHKLGVEVAWPSQFLRVKFPKL</sequence>
<dbReference type="PANTHER" id="PTHR43303">
    <property type="entry name" value="NADPH DEHYDROGENASE C23G7.10C-RELATED"/>
    <property type="match status" value="1"/>
</dbReference>
<dbReference type="InterPro" id="IPR044152">
    <property type="entry name" value="YqjM-like"/>
</dbReference>
<keyword evidence="4" id="KW-1185">Reference proteome</keyword>
<evidence type="ECO:0000256" key="1">
    <source>
        <dbReference type="SAM" id="MobiDB-lite"/>
    </source>
</evidence>
<evidence type="ECO:0000259" key="2">
    <source>
        <dbReference type="Pfam" id="PF00724"/>
    </source>
</evidence>
<dbReference type="GO" id="GO:0003959">
    <property type="term" value="F:NADPH dehydrogenase activity"/>
    <property type="evidence" value="ECO:0007669"/>
    <property type="project" value="InterPro"/>
</dbReference>
<feature type="region of interest" description="Disordered" evidence="1">
    <location>
        <begin position="163"/>
        <end position="183"/>
    </location>
</feature>
<accession>A0A6A6SYX4</accession>
<organism evidence="3 4">
    <name type="scientific">Lophiostoma macrostomum CBS 122681</name>
    <dbReference type="NCBI Taxonomy" id="1314788"/>
    <lineage>
        <taxon>Eukaryota</taxon>
        <taxon>Fungi</taxon>
        <taxon>Dikarya</taxon>
        <taxon>Ascomycota</taxon>
        <taxon>Pezizomycotina</taxon>
        <taxon>Dothideomycetes</taxon>
        <taxon>Pleosporomycetidae</taxon>
        <taxon>Pleosporales</taxon>
        <taxon>Lophiostomataceae</taxon>
        <taxon>Lophiostoma</taxon>
    </lineage>
</organism>
<dbReference type="AlphaFoldDB" id="A0A6A6SYX4"/>
<gene>
    <name evidence="3" type="ORF">K491DRAFT_718551</name>
</gene>
<dbReference type="GO" id="GO:0010181">
    <property type="term" value="F:FMN binding"/>
    <property type="evidence" value="ECO:0007669"/>
    <property type="project" value="InterPro"/>
</dbReference>
<dbReference type="InterPro" id="IPR013785">
    <property type="entry name" value="Aldolase_TIM"/>
</dbReference>
<dbReference type="PANTHER" id="PTHR43303:SF2">
    <property type="entry name" value="INDOLEAMINE 2,3-DIOXYGENASE PYRROLE 2,3-DIOXYGENASE (AFU_ORTHOLOGUE AFUA_5G01450"/>
    <property type="match status" value="1"/>
</dbReference>
<dbReference type="OrthoDB" id="72788at2759"/>
<proteinExistence type="predicted"/>
<evidence type="ECO:0000313" key="3">
    <source>
        <dbReference type="EMBL" id="KAF2652886.1"/>
    </source>
</evidence>
<dbReference type="Gene3D" id="3.20.20.70">
    <property type="entry name" value="Aldolase class I"/>
    <property type="match status" value="1"/>
</dbReference>
<dbReference type="SUPFAM" id="SSF51395">
    <property type="entry name" value="FMN-linked oxidoreductases"/>
    <property type="match status" value="1"/>
</dbReference>
<protein>
    <submittedName>
        <fullName evidence="3">NADH-dependent flavin oxidoreductase</fullName>
    </submittedName>
</protein>
<name>A0A6A6SYX4_9PLEO</name>
<evidence type="ECO:0000313" key="4">
    <source>
        <dbReference type="Proteomes" id="UP000799324"/>
    </source>
</evidence>
<dbReference type="CDD" id="cd02932">
    <property type="entry name" value="OYE_YqiM_FMN"/>
    <property type="match status" value="1"/>
</dbReference>
<dbReference type="EMBL" id="MU004392">
    <property type="protein sequence ID" value="KAF2652886.1"/>
    <property type="molecule type" value="Genomic_DNA"/>
</dbReference>
<dbReference type="Proteomes" id="UP000799324">
    <property type="component" value="Unassembled WGS sequence"/>
</dbReference>
<dbReference type="Pfam" id="PF00724">
    <property type="entry name" value="Oxidored_FMN"/>
    <property type="match status" value="1"/>
</dbReference>
<dbReference type="GO" id="GO:0050661">
    <property type="term" value="F:NADP binding"/>
    <property type="evidence" value="ECO:0007669"/>
    <property type="project" value="InterPro"/>
</dbReference>